<dbReference type="AlphaFoldDB" id="A0A2S5KUG2"/>
<feature type="region of interest" description="Disordered" evidence="1">
    <location>
        <begin position="725"/>
        <end position="747"/>
    </location>
</feature>
<evidence type="ECO:0000313" key="3">
    <source>
        <dbReference type="Proteomes" id="UP000238196"/>
    </source>
</evidence>
<reference evidence="2 3" key="1">
    <citation type="submission" date="2018-02" db="EMBL/GenBank/DDBJ databases">
        <title>novel marine gammaproteobacteria from coastal saline agro ecosystem.</title>
        <authorList>
            <person name="Krishnan R."/>
            <person name="Ramesh Kumar N."/>
        </authorList>
    </citation>
    <scope>NUCLEOTIDE SEQUENCE [LARGE SCALE GENOMIC DNA]</scope>
    <source>
        <strain evidence="2 3">228</strain>
    </source>
</reference>
<organism evidence="2 3">
    <name type="scientific">Proteobacteria bacterium 228</name>
    <dbReference type="NCBI Taxonomy" id="2083153"/>
    <lineage>
        <taxon>Bacteria</taxon>
        <taxon>Pseudomonadati</taxon>
        <taxon>Pseudomonadota</taxon>
    </lineage>
</organism>
<name>A0A2S5KUG2_9PROT</name>
<evidence type="ECO:0000256" key="1">
    <source>
        <dbReference type="SAM" id="MobiDB-lite"/>
    </source>
</evidence>
<feature type="compositionally biased region" description="Basic and acidic residues" evidence="1">
    <location>
        <begin position="736"/>
        <end position="747"/>
    </location>
</feature>
<sequence length="963" mass="107390">MPAASQDDVAVGARRRQLDGRVHHLQRALQQELQRHRRYDHSVRQDWGPAGSYAEQRRSDLRQLRGAEHIAAQYGLSAARRDPLRRDVLHHLRIDHDVSSDYLRDQPSMDFRELGQQLYRQQFGARAMPALIVNSRHVASQLLEHFRGTKDIQGSPEQHLRERLQTLAPGVLALQFRARGSVTACEPLLNLYGGRPSAHALVAAVTGTQSRIADDPHINNVTLLNHFYSDDPDVCERLRSLPAEHALAPLSNTAAALLEQWLDVADDRQLAALQPHNPVLANGLQALHRIADTLPSLSHDSQLFGNGYQVLLEELQVCLSATRPFTQDDFRLAAAQMLSVSQLAEAVPKQDIYLVSSGMAALTLGHEVADRLTGERNVAMASTARHGQTPVYFEVETLHREWLIGHDHSHTLYATLNHSMPGATGAERWGVEAVIEATAQRLQQAGAADPALVLLLDATLEQRDDMQRLVDHFAAPLQAGQLRMVVCKSYQKYAGLGSAKVMAGAIGLIGREDAAHVQARNHLQRVEQELDWMGHNDGQLLVHLLGCREQEFALLERACDSGAYVARHLLPPPPGKEQEYRHDPQLPFVAVDIQASSPPLTLNLAEGSRTLNLPRDSQFSEYLLPLRDSFAFTHSSRTQIPTGDGGAMQRLALGQESKAELTERLFMPGQLLQQPPAAVWDCGKAWRLVQQLGDEGMRSVQVPAHITPTLYQKLYISGRLEQAPVSDQQRLQRTPEQLRQHQQSEREQPLTLNRIVSVVSHLGEQIMRYTKPDSWRAGPDRQRLDAMLEGVMHSGMPGVSHSGRQLVMELQAFLCRADMHSDDTQQQQRGLRTLTDGCARVPGLPRQPDYLLAIPEQVFSAASDTQRDRTLVALFEPLDAHRRLSLISQMLEQGDLGKAEACISRFELLLDRQLPSPAESLRPVHGAEHSTEHSEQHLYGQLQNQRARLTLGQLILNGQTAER</sequence>
<evidence type="ECO:0000313" key="2">
    <source>
        <dbReference type="EMBL" id="PPC78305.1"/>
    </source>
</evidence>
<feature type="compositionally biased region" description="Basic and acidic residues" evidence="1">
    <location>
        <begin position="925"/>
        <end position="936"/>
    </location>
</feature>
<proteinExistence type="predicted"/>
<dbReference type="EMBL" id="PRLP01000017">
    <property type="protein sequence ID" value="PPC78305.1"/>
    <property type="molecule type" value="Genomic_DNA"/>
</dbReference>
<comment type="caution">
    <text evidence="2">The sequence shown here is derived from an EMBL/GenBank/DDBJ whole genome shotgun (WGS) entry which is preliminary data.</text>
</comment>
<feature type="compositionally biased region" description="Polar residues" evidence="1">
    <location>
        <begin position="725"/>
        <end position="735"/>
    </location>
</feature>
<gene>
    <name evidence="2" type="ORF">C4K68_06645</name>
</gene>
<feature type="region of interest" description="Disordered" evidence="1">
    <location>
        <begin position="919"/>
        <end position="941"/>
    </location>
</feature>
<dbReference type="Proteomes" id="UP000238196">
    <property type="component" value="Unassembled WGS sequence"/>
</dbReference>
<accession>A0A2S5KUG2</accession>
<protein>
    <submittedName>
        <fullName evidence="2">Uncharacterized protein</fullName>
    </submittedName>
</protein>